<proteinExistence type="predicted"/>
<dbReference type="EMBL" id="CAJVQC010069179">
    <property type="protein sequence ID" value="CAG8808717.1"/>
    <property type="molecule type" value="Genomic_DNA"/>
</dbReference>
<dbReference type="Proteomes" id="UP000789920">
    <property type="component" value="Unassembled WGS sequence"/>
</dbReference>
<evidence type="ECO:0000313" key="1">
    <source>
        <dbReference type="EMBL" id="CAG8808717.1"/>
    </source>
</evidence>
<feature type="non-terminal residue" evidence="1">
    <location>
        <position position="1"/>
    </location>
</feature>
<feature type="non-terminal residue" evidence="1">
    <location>
        <position position="77"/>
    </location>
</feature>
<gene>
    <name evidence="1" type="ORF">RPERSI_LOCUS22695</name>
</gene>
<name>A0ACA9RT75_9GLOM</name>
<reference evidence="1" key="1">
    <citation type="submission" date="2021-06" db="EMBL/GenBank/DDBJ databases">
        <authorList>
            <person name="Kallberg Y."/>
            <person name="Tangrot J."/>
            <person name="Rosling A."/>
        </authorList>
    </citation>
    <scope>NUCLEOTIDE SEQUENCE</scope>
    <source>
        <strain evidence="1">MA461A</strain>
    </source>
</reference>
<comment type="caution">
    <text evidence="1">The sequence shown here is derived from an EMBL/GenBank/DDBJ whole genome shotgun (WGS) entry which is preliminary data.</text>
</comment>
<protein>
    <submittedName>
        <fullName evidence="1">31743_t:CDS:1</fullName>
    </submittedName>
</protein>
<keyword evidence="2" id="KW-1185">Reference proteome</keyword>
<sequence length="77" mass="8496">LNYVKDGNNLLDCGGEHHTEIDVIVKTCFYIINGLQNGTGESFCPLSLSMVYERGRKCDIRFLSSTGIAIPTKAIED</sequence>
<accession>A0ACA9RT75</accession>
<evidence type="ECO:0000313" key="2">
    <source>
        <dbReference type="Proteomes" id="UP000789920"/>
    </source>
</evidence>
<organism evidence="1 2">
    <name type="scientific">Racocetra persica</name>
    <dbReference type="NCBI Taxonomy" id="160502"/>
    <lineage>
        <taxon>Eukaryota</taxon>
        <taxon>Fungi</taxon>
        <taxon>Fungi incertae sedis</taxon>
        <taxon>Mucoromycota</taxon>
        <taxon>Glomeromycotina</taxon>
        <taxon>Glomeromycetes</taxon>
        <taxon>Diversisporales</taxon>
        <taxon>Gigasporaceae</taxon>
        <taxon>Racocetra</taxon>
    </lineage>
</organism>